<dbReference type="Pfam" id="PF13320">
    <property type="entry name" value="GH123_cat"/>
    <property type="match status" value="1"/>
</dbReference>
<dbReference type="InterPro" id="IPR053850">
    <property type="entry name" value="Glyco_hydro_123_N_2"/>
</dbReference>
<sequence>MNKIRGMNVKRIIILQLIIVLGALSLPKRAESIVSNPLIQVVPNEFIKEWILCGPFAPDFDGNDKTGQIRYTTDFLQAAGGEKVTGFFEGQELSFNGKKYQWKEFHSSEPYVDLRSVYGECPFTTVYAACEIESESDREAWLGAGSDDGIKVWLNGEMVWENQSNRFASLDEDMFPVKLKKGRNFILLKIIQSTGGWGFYLRFIDPELRLAELTSMSLPGVNVEETEKGTLRVVIGEKSIYAAQGHKFESDVILKDTEGNIHVSEKVGIGQPLEIPVTELKDGLYHIHADFHLGAKKLPLETISYYHGQKSIRLAGYEGDGQKKCLYVKVLDKNFNEIEDALEELNSGEYTFLRPNILDVRFQVLLDVPSLGRRWFLVDNKGRGYNFSVEEPTRLDLPLEALKGLSFKLEKALQNPEELPEWYENFLKNKLNSFDPGQVNISPQEVYAALERLSGCKYKLSQKSGVNIWAASAMEKIGREEPLPEDELDAVHVALAKNEYEAVQVIIRPEKEMSGWEIEAGSFTSKNGDVLDASNISFNVVEYVEVEMPSNAAVTVLNDKYIKIAKNEESFGTPGMWPDPLPVMDGAFDAPANKNTPVWITVYAPAGQPGGVYSGQIVVKSKGKVVSTVPLEVEVFDFVLPEATNTATAYGVNVNGQYHGPLTSEQSSQVYDLYTKFCAAHRITPYAPHQYANFSYILEGTPKMAVLDFTKFDAAMTTWLDEFNLTSFNMGGLPGAIDGHARYTDEYNRLFTDIYSQVQEHLREKGWLEKAYWYWTDEPAKDSYAEVKKGLELLKSACPDIRRLLTLHLEPAPVNYFYGNVNLWVPVMDWYDVQKARARQKLGETAWWYVCCVPKGPYPGNFIDHPAINHRIRYWMMDKYGVQGDLYWRITYWDRHNPWDQAMSINDKGSGIWGNGDGILVYPPRREKSSVPIIEPPVSSIRLECIRDGLEDKEYLFMLSDIVNTRSQNSNRAKSVLQDSHNDLVQSMTCYEQNVTVLQAIRYRAAHIIAGDI</sequence>
<accession>A0A399CXS9</accession>
<dbReference type="Proteomes" id="UP000266441">
    <property type="component" value="Unassembled WGS sequence"/>
</dbReference>
<gene>
    <name evidence="3" type="ORF">D1164_16930</name>
</gene>
<protein>
    <submittedName>
        <fullName evidence="3">DUF4091 domain-containing protein</fullName>
    </submittedName>
</protein>
<name>A0A399CXS9_9BACT</name>
<evidence type="ECO:0000313" key="4">
    <source>
        <dbReference type="Proteomes" id="UP000266441"/>
    </source>
</evidence>
<dbReference type="RefSeq" id="WP_119351077.1">
    <property type="nucleotide sequence ID" value="NZ_QWET01000014.1"/>
</dbReference>
<dbReference type="OrthoDB" id="903930at2"/>
<dbReference type="InterPro" id="IPR025150">
    <property type="entry name" value="GH123_cat"/>
</dbReference>
<dbReference type="AlphaFoldDB" id="A0A399CXS9"/>
<dbReference type="EMBL" id="QWET01000014">
    <property type="protein sequence ID" value="RIH64016.1"/>
    <property type="molecule type" value="Genomic_DNA"/>
</dbReference>
<organism evidence="3 4">
    <name type="scientific">Mariniphaga sediminis</name>
    <dbReference type="NCBI Taxonomy" id="1628158"/>
    <lineage>
        <taxon>Bacteria</taxon>
        <taxon>Pseudomonadati</taxon>
        <taxon>Bacteroidota</taxon>
        <taxon>Bacteroidia</taxon>
        <taxon>Marinilabiliales</taxon>
        <taxon>Prolixibacteraceae</taxon>
        <taxon>Mariniphaga</taxon>
    </lineage>
</organism>
<evidence type="ECO:0000259" key="2">
    <source>
        <dbReference type="Pfam" id="PF22680"/>
    </source>
</evidence>
<feature type="domain" description="Glycoside hydrolase 123 N-terminal" evidence="2">
    <location>
        <begin position="497"/>
        <end position="620"/>
    </location>
</feature>
<dbReference type="Gene3D" id="2.60.120.260">
    <property type="entry name" value="Galactose-binding domain-like"/>
    <property type="match status" value="1"/>
</dbReference>
<evidence type="ECO:0000259" key="1">
    <source>
        <dbReference type="Pfam" id="PF13320"/>
    </source>
</evidence>
<keyword evidence="4" id="KW-1185">Reference proteome</keyword>
<feature type="domain" description="Glycoside hydrolase 123 catalytic" evidence="1">
    <location>
        <begin position="744"/>
        <end position="958"/>
    </location>
</feature>
<dbReference type="Pfam" id="PF22680">
    <property type="entry name" value="Glyco_hydro_123_N_2"/>
    <property type="match status" value="1"/>
</dbReference>
<evidence type="ECO:0000313" key="3">
    <source>
        <dbReference type="EMBL" id="RIH64016.1"/>
    </source>
</evidence>
<proteinExistence type="predicted"/>
<comment type="caution">
    <text evidence="3">The sequence shown here is derived from an EMBL/GenBank/DDBJ whole genome shotgun (WGS) entry which is preliminary data.</text>
</comment>
<reference evidence="3 4" key="1">
    <citation type="journal article" date="2015" name="Int. J. Syst. Evol. Microbiol.">
        <title>Mariniphaga sediminis sp. nov., isolated from coastal sediment.</title>
        <authorList>
            <person name="Wang F.Q."/>
            <person name="Shen Q.Y."/>
            <person name="Chen G.J."/>
            <person name="Du Z.J."/>
        </authorList>
    </citation>
    <scope>NUCLEOTIDE SEQUENCE [LARGE SCALE GENOMIC DNA]</scope>
    <source>
        <strain evidence="3 4">SY21</strain>
    </source>
</reference>